<organism evidence="1 2">
    <name type="scientific">Soehngenia longivitae</name>
    <dbReference type="NCBI Taxonomy" id="2562294"/>
    <lineage>
        <taxon>Bacteria</taxon>
        <taxon>Bacillati</taxon>
        <taxon>Bacillota</taxon>
        <taxon>Tissierellia</taxon>
        <taxon>Tissierellales</taxon>
        <taxon>Tissierellaceae</taxon>
        <taxon>Soehngenia</taxon>
    </lineage>
</organism>
<keyword evidence="2" id="KW-1185">Reference proteome</keyword>
<evidence type="ECO:0000313" key="2">
    <source>
        <dbReference type="Proteomes" id="UP000298381"/>
    </source>
</evidence>
<dbReference type="Proteomes" id="UP000298381">
    <property type="component" value="Unassembled WGS sequence"/>
</dbReference>
<dbReference type="NCBIfam" id="NF040739">
    <property type="entry name" value="ornith_OrtA"/>
    <property type="match status" value="1"/>
</dbReference>
<comment type="caution">
    <text evidence="1">The sequence shown here is derived from an EMBL/GenBank/DDBJ whole genome shotgun (WGS) entry which is preliminary data.</text>
</comment>
<evidence type="ECO:0000313" key="1">
    <source>
        <dbReference type="EMBL" id="TFZ39295.1"/>
    </source>
</evidence>
<gene>
    <name evidence="1" type="ORF">E4100_08690</name>
</gene>
<dbReference type="OrthoDB" id="3712030at2"/>
<dbReference type="Pfam" id="PF22010">
    <property type="entry name" value="OrtA"/>
    <property type="match status" value="1"/>
</dbReference>
<name>A0A4Z0D1U4_9FIRM</name>
<dbReference type="EMBL" id="SRIB01000014">
    <property type="protein sequence ID" value="TFZ39295.1"/>
    <property type="molecule type" value="Genomic_DNA"/>
</dbReference>
<dbReference type="RefSeq" id="WP_135271658.1">
    <property type="nucleotide sequence ID" value="NZ_SRIB01000014.1"/>
</dbReference>
<dbReference type="AlphaFoldDB" id="A0A4Z0D1U4"/>
<reference evidence="1 2" key="1">
    <citation type="submission" date="2019-03" db="EMBL/GenBank/DDBJ databases">
        <title>Draft genome sequence data and analysis of a Fermenting Bacterium, Soehngenia longevitae strain 1933PT, isolated from petroleum reservoir in Azerbaijan.</title>
        <authorList>
            <person name="Grouzdev D.S."/>
            <person name="Bidzhieva S.K."/>
            <person name="Sokolova D.S."/>
            <person name="Tourova T.P."/>
            <person name="Poltaraus A.B."/>
            <person name="Nazina T.N."/>
        </authorList>
    </citation>
    <scope>NUCLEOTIDE SEQUENCE [LARGE SCALE GENOMIC DNA]</scope>
    <source>
        <strain evidence="1 2">1933P</strain>
    </source>
</reference>
<accession>A0A4Z0D1U4</accession>
<sequence length="103" mass="11877">MDAKKGDWVRIHNIILTPDKRASNLPEDTRKVPLEMWDKGFLLNEEANIGQEVEIETYIGRRVTGILVEINPYWGHDFGKCVPEILYIGRQARALLKEGEDIE</sequence>
<protein>
    <submittedName>
        <fullName evidence="1">2-amino-4-ketopentanoate thiolase</fullName>
    </submittedName>
</protein>
<dbReference type="InterPro" id="IPR047755">
    <property type="entry name" value="OrtA"/>
</dbReference>
<proteinExistence type="predicted"/>